<dbReference type="PRINTS" id="PR00205">
    <property type="entry name" value="CADHERIN"/>
</dbReference>
<evidence type="ECO:0000256" key="7">
    <source>
        <dbReference type="ARBA" id="ARBA00023180"/>
    </source>
</evidence>
<feature type="signal peptide" evidence="11">
    <location>
        <begin position="1"/>
        <end position="19"/>
    </location>
</feature>
<name>A0A267EVL2_9PLAT</name>
<keyword evidence="6 10" id="KW-0472">Membrane</keyword>
<evidence type="ECO:0000256" key="3">
    <source>
        <dbReference type="ARBA" id="ARBA00022737"/>
    </source>
</evidence>
<feature type="domain" description="Cadherin" evidence="12">
    <location>
        <begin position="577"/>
        <end position="692"/>
    </location>
</feature>
<dbReference type="OrthoDB" id="6272940at2759"/>
<keyword evidence="3" id="KW-0677">Repeat</keyword>
<feature type="region of interest" description="Disordered" evidence="9">
    <location>
        <begin position="848"/>
        <end position="888"/>
    </location>
</feature>
<keyword evidence="7" id="KW-0325">Glycoprotein</keyword>
<feature type="chain" id="PRO_5012017828" description="Cadherin domain-containing protein" evidence="11">
    <location>
        <begin position="20"/>
        <end position="888"/>
    </location>
</feature>
<dbReference type="GO" id="GO:0007156">
    <property type="term" value="P:homophilic cell adhesion via plasma membrane adhesion molecules"/>
    <property type="evidence" value="ECO:0007669"/>
    <property type="project" value="InterPro"/>
</dbReference>
<sequence length="888" mass="96432">MLIPALLCLLRLAVVTVEGDAACQFTVVEEVEPGATLEGPNLYTDCLRLQPAPGDRLTLTQPRGFGPGWELASQLVVVDDEGRLRLKRRIDRDSAEMHCPNLPECRKSFNLRLENFDRPSPVTVIQLELVIRDKNDNAPTFAPLHAPLEVTENVNDQTLQLPAVTDRDAGLNGATLTRIVSISEPSRLKVDRLSRADTAQPQLLVGPGLDYEKLRGYNITLEACDRASQRLCNTTTVQIRVLDVNDNLPKFSQREYRLGPVSESDYKSGQRVLVDRLKATDADDGENGRLVYSIVPPGGEAFDIGADGDLFLVGPLNAADQARISFDVRVSDSGATPLSDTARVIIDVLDVNDHAPEMSLQARSAAPSLRENVVNGRFAVLRVSDGDLGDNGRVDCRLTEGGDRFVMRLLPTASEAEIYALNSTRLYDREAQAQDSLTVECWDHGKPRRTVNKTFAIDIEDVNEHAPEFPDMIVYDRQVPEQLENEFVAKVTATDADATANITYRLADECLDKGHFQVDAATGTIRTLAPLDREAMTSFEGAQPVCVLTIEASDGLHTSSTRVNVKIVDINDNPPQLAEPSTLTVNETFGSHFAAFIPIGQLAYTDRDQPNTDNHRTSFRLLRTLRSPPGLNLNFTVEPDGRVSARGVLDREAAPQHLLMVALRNVGGPPVQETTATVTVRLRDLNDNPPRILRPAPNQQFNITDQQPVGATVTQIEATDADDCEPSESAIDCLRRGSLHLRLRQRVRLFEIDSGSGQLRVANALAPGRHQLSLAVTDSGAPRPHTVWLNFSVLVSAARSDRLGAGWGSGYNWTVLLIIVVASSFITVVLVVAIVLLNRRQPCFLGSSSGSGGGGGGGGGGRGGDRRRRSKGGGRQAEAAAAAAAADR</sequence>
<keyword evidence="4 8" id="KW-0106">Calcium</keyword>
<evidence type="ECO:0000313" key="13">
    <source>
        <dbReference type="EMBL" id="PAA65486.1"/>
    </source>
</evidence>
<comment type="caution">
    <text evidence="13">The sequence shown here is derived from an EMBL/GenBank/DDBJ whole genome shotgun (WGS) entry which is preliminary data.</text>
</comment>
<feature type="compositionally biased region" description="Gly residues" evidence="9">
    <location>
        <begin position="849"/>
        <end position="862"/>
    </location>
</feature>
<keyword evidence="2 10" id="KW-0812">Transmembrane</keyword>
<evidence type="ECO:0000259" key="12">
    <source>
        <dbReference type="PROSITE" id="PS50268"/>
    </source>
</evidence>
<feature type="domain" description="Cadherin" evidence="12">
    <location>
        <begin position="75"/>
        <end position="141"/>
    </location>
</feature>
<dbReference type="GO" id="GO:0005886">
    <property type="term" value="C:plasma membrane"/>
    <property type="evidence" value="ECO:0007669"/>
    <property type="project" value="InterPro"/>
</dbReference>
<evidence type="ECO:0000313" key="14">
    <source>
        <dbReference type="Proteomes" id="UP000215902"/>
    </source>
</evidence>
<evidence type="ECO:0000256" key="6">
    <source>
        <dbReference type="ARBA" id="ARBA00023136"/>
    </source>
</evidence>
<evidence type="ECO:0000256" key="1">
    <source>
        <dbReference type="ARBA" id="ARBA00004167"/>
    </source>
</evidence>
<organism evidence="13 14">
    <name type="scientific">Macrostomum lignano</name>
    <dbReference type="NCBI Taxonomy" id="282301"/>
    <lineage>
        <taxon>Eukaryota</taxon>
        <taxon>Metazoa</taxon>
        <taxon>Spiralia</taxon>
        <taxon>Lophotrochozoa</taxon>
        <taxon>Platyhelminthes</taxon>
        <taxon>Rhabditophora</taxon>
        <taxon>Macrostomorpha</taxon>
        <taxon>Macrostomida</taxon>
        <taxon>Macrostomidae</taxon>
        <taxon>Macrostomum</taxon>
    </lineage>
</organism>
<evidence type="ECO:0000256" key="5">
    <source>
        <dbReference type="ARBA" id="ARBA00022989"/>
    </source>
</evidence>
<dbReference type="Proteomes" id="UP000215902">
    <property type="component" value="Unassembled WGS sequence"/>
</dbReference>
<dbReference type="SMART" id="SM00112">
    <property type="entry name" value="CA"/>
    <property type="match status" value="5"/>
</dbReference>
<dbReference type="InterPro" id="IPR050174">
    <property type="entry name" value="Protocadherin/Cadherin-CA"/>
</dbReference>
<keyword evidence="11" id="KW-0732">Signal</keyword>
<dbReference type="AlphaFoldDB" id="A0A267EVL2"/>
<dbReference type="PANTHER" id="PTHR24028">
    <property type="entry name" value="CADHERIN-87A"/>
    <property type="match status" value="1"/>
</dbReference>
<dbReference type="GO" id="GO:0005509">
    <property type="term" value="F:calcium ion binding"/>
    <property type="evidence" value="ECO:0007669"/>
    <property type="project" value="UniProtKB-UniRule"/>
</dbReference>
<proteinExistence type="predicted"/>
<protein>
    <recommendedName>
        <fullName evidence="12">Cadherin domain-containing protein</fullName>
    </recommendedName>
</protein>
<dbReference type="PANTHER" id="PTHR24028:SF146">
    <property type="entry name" value="CADHERIN 96CB, ISOFORM D-RELATED"/>
    <property type="match status" value="1"/>
</dbReference>
<evidence type="ECO:0000256" key="11">
    <source>
        <dbReference type="SAM" id="SignalP"/>
    </source>
</evidence>
<dbReference type="InterPro" id="IPR015919">
    <property type="entry name" value="Cadherin-like_sf"/>
</dbReference>
<feature type="domain" description="Cadherin" evidence="12">
    <location>
        <begin position="695"/>
        <end position="844"/>
    </location>
</feature>
<accession>A0A267EVL2</accession>
<reference evidence="13 14" key="1">
    <citation type="submission" date="2017-06" db="EMBL/GenBank/DDBJ databases">
        <title>A platform for efficient transgenesis in Macrostomum lignano, a flatworm model organism for stem cell research.</title>
        <authorList>
            <person name="Berezikov E."/>
        </authorList>
    </citation>
    <scope>NUCLEOTIDE SEQUENCE [LARGE SCALE GENOMIC DNA]</scope>
    <source>
        <strain evidence="13">DV1</strain>
        <tissue evidence="13">Whole organism</tissue>
    </source>
</reference>
<feature type="non-terminal residue" evidence="13">
    <location>
        <position position="888"/>
    </location>
</feature>
<gene>
    <name evidence="13" type="ORF">BOX15_Mlig031954g2</name>
</gene>
<feature type="domain" description="Cadherin" evidence="12">
    <location>
        <begin position="361"/>
        <end position="469"/>
    </location>
</feature>
<dbReference type="InterPro" id="IPR020894">
    <property type="entry name" value="Cadherin_CS"/>
</dbReference>
<keyword evidence="5 10" id="KW-1133">Transmembrane helix</keyword>
<evidence type="ECO:0000256" key="10">
    <source>
        <dbReference type="SAM" id="Phobius"/>
    </source>
</evidence>
<feature type="domain" description="Cadherin" evidence="12">
    <location>
        <begin position="471"/>
        <end position="577"/>
    </location>
</feature>
<dbReference type="EMBL" id="NIVC01001646">
    <property type="protein sequence ID" value="PAA65486.1"/>
    <property type="molecule type" value="Genomic_DNA"/>
</dbReference>
<dbReference type="Pfam" id="PF00028">
    <property type="entry name" value="Cadherin"/>
    <property type="match status" value="4"/>
</dbReference>
<dbReference type="CDD" id="cd11304">
    <property type="entry name" value="Cadherin_repeat"/>
    <property type="match status" value="6"/>
</dbReference>
<comment type="subcellular location">
    <subcellularLocation>
        <location evidence="1">Membrane</location>
        <topology evidence="1">Single-pass membrane protein</topology>
    </subcellularLocation>
</comment>
<evidence type="ECO:0000256" key="4">
    <source>
        <dbReference type="ARBA" id="ARBA00022837"/>
    </source>
</evidence>
<evidence type="ECO:0000256" key="9">
    <source>
        <dbReference type="SAM" id="MobiDB-lite"/>
    </source>
</evidence>
<feature type="compositionally biased region" description="Low complexity" evidence="9">
    <location>
        <begin position="877"/>
        <end position="888"/>
    </location>
</feature>
<keyword evidence="14" id="KW-1185">Reference proteome</keyword>
<feature type="transmembrane region" description="Helical" evidence="10">
    <location>
        <begin position="813"/>
        <end position="837"/>
    </location>
</feature>
<feature type="domain" description="Cadherin" evidence="12">
    <location>
        <begin position="269"/>
        <end position="358"/>
    </location>
</feature>
<dbReference type="Gene3D" id="2.60.40.60">
    <property type="entry name" value="Cadherins"/>
    <property type="match status" value="6"/>
</dbReference>
<feature type="domain" description="Cadherin" evidence="12">
    <location>
        <begin position="164"/>
        <end position="251"/>
    </location>
</feature>
<dbReference type="PROSITE" id="PS50268">
    <property type="entry name" value="CADHERIN_2"/>
    <property type="match status" value="7"/>
</dbReference>
<dbReference type="PROSITE" id="PS00232">
    <property type="entry name" value="CADHERIN_1"/>
    <property type="match status" value="2"/>
</dbReference>
<dbReference type="InterPro" id="IPR002126">
    <property type="entry name" value="Cadherin-like_dom"/>
</dbReference>
<dbReference type="SUPFAM" id="SSF49313">
    <property type="entry name" value="Cadherin-like"/>
    <property type="match status" value="6"/>
</dbReference>
<evidence type="ECO:0000256" key="2">
    <source>
        <dbReference type="ARBA" id="ARBA00022692"/>
    </source>
</evidence>
<evidence type="ECO:0000256" key="8">
    <source>
        <dbReference type="PROSITE-ProRule" id="PRU00043"/>
    </source>
</evidence>